<dbReference type="PRINTS" id="PR00037">
    <property type="entry name" value="HTHLACR"/>
</dbReference>
<dbReference type="PROSITE" id="PS51000">
    <property type="entry name" value="HTH_DEOR_2"/>
    <property type="match status" value="1"/>
</dbReference>
<organism evidence="5 6">
    <name type="scientific">Facklamia lactis</name>
    <dbReference type="NCBI Taxonomy" id="2749967"/>
    <lineage>
        <taxon>Bacteria</taxon>
        <taxon>Bacillati</taxon>
        <taxon>Bacillota</taxon>
        <taxon>Bacilli</taxon>
        <taxon>Lactobacillales</taxon>
        <taxon>Aerococcaceae</taxon>
        <taxon>Facklamia</taxon>
    </lineage>
</organism>
<dbReference type="CDD" id="cd00090">
    <property type="entry name" value="HTH_ARSR"/>
    <property type="match status" value="1"/>
</dbReference>
<name>A0ABS0LSA4_9LACT</name>
<keyword evidence="2" id="KW-0238">DNA-binding</keyword>
<dbReference type="InterPro" id="IPR011991">
    <property type="entry name" value="ArsR-like_HTH"/>
</dbReference>
<accession>A0ABS0LSA4</accession>
<sequence>MIRIEVMEMLTEERHRQILQALETKTFLTVKELVEALQVSESTIRRDLSLLEEGDYLVRVHGGAKRGQGLADEPDVNQKMALNPELKSKMAKKAVSLIEAEETIYVDAGTSTYALLQALDLTDVRVITNGIDHAQLCLEKGIETRLLGGKIKSETRAIIGLTALDQIRSYHFHKAFLGINGIDLQYGLTTPDEEEAMIKQAGIQMANRTFVLADVSKFDQVAFAKVGDLDEVTIISSGMNAQMLSNYRTDTQIMEA</sequence>
<comment type="caution">
    <text evidence="5">The sequence shown here is derived from an EMBL/GenBank/DDBJ whole genome shotgun (WGS) entry which is preliminary data.</text>
</comment>
<dbReference type="InterPro" id="IPR014036">
    <property type="entry name" value="DeoR-like_C"/>
</dbReference>
<dbReference type="PANTHER" id="PTHR30363:SF56">
    <property type="entry name" value="TRANSCRIPTIONAL REGULATOR, DEOR FAMILY"/>
    <property type="match status" value="1"/>
</dbReference>
<evidence type="ECO:0000259" key="4">
    <source>
        <dbReference type="PROSITE" id="PS51000"/>
    </source>
</evidence>
<keyword evidence="3" id="KW-0804">Transcription</keyword>
<keyword evidence="1" id="KW-0805">Transcription regulation</keyword>
<proteinExistence type="predicted"/>
<dbReference type="SUPFAM" id="SSF46785">
    <property type="entry name" value="Winged helix' DNA-binding domain"/>
    <property type="match status" value="1"/>
</dbReference>
<gene>
    <name evidence="5" type="ORF">HZY91_08685</name>
</gene>
<dbReference type="InterPro" id="IPR018356">
    <property type="entry name" value="Tscrpt_reg_HTH_DeoR_CS"/>
</dbReference>
<evidence type="ECO:0000256" key="3">
    <source>
        <dbReference type="ARBA" id="ARBA00023163"/>
    </source>
</evidence>
<dbReference type="Gene3D" id="1.10.10.10">
    <property type="entry name" value="Winged helix-like DNA-binding domain superfamily/Winged helix DNA-binding domain"/>
    <property type="match status" value="1"/>
</dbReference>
<dbReference type="SUPFAM" id="SSF100950">
    <property type="entry name" value="NagB/RpiA/CoA transferase-like"/>
    <property type="match status" value="1"/>
</dbReference>
<dbReference type="InterPro" id="IPR050313">
    <property type="entry name" value="Carb_Metab_HTH_regulators"/>
</dbReference>
<evidence type="ECO:0000313" key="6">
    <source>
        <dbReference type="Proteomes" id="UP000721415"/>
    </source>
</evidence>
<dbReference type="Pfam" id="PF00455">
    <property type="entry name" value="DeoRC"/>
    <property type="match status" value="1"/>
</dbReference>
<dbReference type="Pfam" id="PF08220">
    <property type="entry name" value="HTH_DeoR"/>
    <property type="match status" value="1"/>
</dbReference>
<dbReference type="PANTHER" id="PTHR30363">
    <property type="entry name" value="HTH-TYPE TRANSCRIPTIONAL REGULATOR SRLR-RELATED"/>
    <property type="match status" value="1"/>
</dbReference>
<dbReference type="Gene3D" id="3.40.50.1360">
    <property type="match status" value="1"/>
</dbReference>
<evidence type="ECO:0000313" key="5">
    <source>
        <dbReference type="EMBL" id="MBG9986963.1"/>
    </source>
</evidence>
<evidence type="ECO:0000256" key="2">
    <source>
        <dbReference type="ARBA" id="ARBA00023125"/>
    </source>
</evidence>
<evidence type="ECO:0000256" key="1">
    <source>
        <dbReference type="ARBA" id="ARBA00023015"/>
    </source>
</evidence>
<dbReference type="PROSITE" id="PS00894">
    <property type="entry name" value="HTH_DEOR_1"/>
    <property type="match status" value="1"/>
</dbReference>
<dbReference type="InterPro" id="IPR037171">
    <property type="entry name" value="NagB/RpiA_transferase-like"/>
</dbReference>
<dbReference type="EMBL" id="JACBXQ010000005">
    <property type="protein sequence ID" value="MBG9986963.1"/>
    <property type="molecule type" value="Genomic_DNA"/>
</dbReference>
<dbReference type="InterPro" id="IPR001034">
    <property type="entry name" value="DeoR_HTH"/>
</dbReference>
<dbReference type="SMART" id="SM01134">
    <property type="entry name" value="DeoRC"/>
    <property type="match status" value="1"/>
</dbReference>
<dbReference type="InterPro" id="IPR036388">
    <property type="entry name" value="WH-like_DNA-bd_sf"/>
</dbReference>
<feature type="domain" description="HTH deoR-type" evidence="4">
    <location>
        <begin position="11"/>
        <end position="66"/>
    </location>
</feature>
<dbReference type="InterPro" id="IPR036390">
    <property type="entry name" value="WH_DNA-bd_sf"/>
</dbReference>
<keyword evidence="6" id="KW-1185">Reference proteome</keyword>
<dbReference type="SMART" id="SM00420">
    <property type="entry name" value="HTH_DEOR"/>
    <property type="match status" value="1"/>
</dbReference>
<reference evidence="5 6" key="1">
    <citation type="submission" date="2020-07" db="EMBL/GenBank/DDBJ databases">
        <title>Facklamia lactis sp. nov., isolated from raw milk.</title>
        <authorList>
            <person name="Doll E.V."/>
            <person name="Huptas C."/>
            <person name="Staib L."/>
            <person name="Wenning M."/>
            <person name="Scherer S."/>
        </authorList>
    </citation>
    <scope>NUCLEOTIDE SEQUENCE [LARGE SCALE GENOMIC DNA]</scope>
    <source>
        <strain evidence="5 6">DSM 111018</strain>
    </source>
</reference>
<dbReference type="Proteomes" id="UP000721415">
    <property type="component" value="Unassembled WGS sequence"/>
</dbReference>
<protein>
    <submittedName>
        <fullName evidence="5">DeoR/GlpR transcriptional regulator</fullName>
    </submittedName>
</protein>